<organism evidence="1 2">
    <name type="scientific">Leptospira brenneri</name>
    <dbReference type="NCBI Taxonomy" id="2023182"/>
    <lineage>
        <taxon>Bacteria</taxon>
        <taxon>Pseudomonadati</taxon>
        <taxon>Spirochaetota</taxon>
        <taxon>Spirochaetia</taxon>
        <taxon>Leptospirales</taxon>
        <taxon>Leptospiraceae</taxon>
        <taxon>Leptospira</taxon>
    </lineage>
</organism>
<accession>A0A2M9Y729</accession>
<comment type="caution">
    <text evidence="1">The sequence shown here is derived from an EMBL/GenBank/DDBJ whole genome shotgun (WGS) entry which is preliminary data.</text>
</comment>
<protein>
    <submittedName>
        <fullName evidence="1">Alpha/beta hydrolase</fullName>
    </submittedName>
</protein>
<dbReference type="OrthoDB" id="111567at2"/>
<dbReference type="InterPro" id="IPR029058">
    <property type="entry name" value="AB_hydrolase_fold"/>
</dbReference>
<reference evidence="1" key="1">
    <citation type="journal article" date="2019" name="PLoS Negl. Trop. Dis.">
        <title>Revisiting the worldwide diversity of Leptospira species in the environment.</title>
        <authorList>
            <person name="Vincent A.T."/>
            <person name="Schiettekatte O."/>
            <person name="Bourhy P."/>
            <person name="Veyrier F.J."/>
            <person name="Picardeau M."/>
        </authorList>
    </citation>
    <scope>NUCLEOTIDE SEQUENCE [LARGE SCALE GENOMIC DNA]</scope>
    <source>
        <strain evidence="1">201800277</strain>
    </source>
</reference>
<dbReference type="AlphaFoldDB" id="A0A2M9Y729"/>
<dbReference type="EMBL" id="RQFP01000001">
    <property type="protein sequence ID" value="TGK95659.1"/>
    <property type="molecule type" value="Genomic_DNA"/>
</dbReference>
<dbReference type="RefSeq" id="WP_100789376.1">
    <property type="nucleotide sequence ID" value="NZ_NPDQ01000001.1"/>
</dbReference>
<sequence>MKPYVLAIPLVLSYAGLKQKKSLERKELKLPGTGRRVFHFYPVGKNPESLPGVYIQHGMSVMGIDDPRILELAENIASSDHSVILPELPEVKGLKIEEKTISNIEDLMMEIHSTKHLFNGDDLGYLSASFSGGMGLIAASKSNTRNKIKTSMAIGAYCDFLDTVPFVCSNYKVDPYAVYVILYNFLHCFEPELSAELQPVYYAAALDNGFKRTGNAAEAQVLLEKTSKKAKEFFSQVETDETFRRELAKRILTTVPKNLPENLSPFYQLETLSGPVSLLHGKTDPVISPEESEKLTQLFQKKGISYVYRSSTALTHGDSLPLHSQIFGVPALLQTFGSFLYWLDR</sequence>
<gene>
    <name evidence="1" type="ORF">EHQ30_03210</name>
</gene>
<name>A0A2M9Y729_9LEPT</name>
<dbReference type="GO" id="GO:0016787">
    <property type="term" value="F:hydrolase activity"/>
    <property type="evidence" value="ECO:0007669"/>
    <property type="project" value="UniProtKB-KW"/>
</dbReference>
<dbReference type="Proteomes" id="UP000297891">
    <property type="component" value="Unassembled WGS sequence"/>
</dbReference>
<keyword evidence="1" id="KW-0378">Hydrolase</keyword>
<proteinExistence type="predicted"/>
<keyword evidence="2" id="KW-1185">Reference proteome</keyword>
<dbReference type="SUPFAM" id="SSF53474">
    <property type="entry name" value="alpha/beta-Hydrolases"/>
    <property type="match status" value="1"/>
</dbReference>
<evidence type="ECO:0000313" key="2">
    <source>
        <dbReference type="Proteomes" id="UP000297891"/>
    </source>
</evidence>
<evidence type="ECO:0000313" key="1">
    <source>
        <dbReference type="EMBL" id="TGK95659.1"/>
    </source>
</evidence>
<dbReference type="Gene3D" id="3.40.50.1820">
    <property type="entry name" value="alpha/beta hydrolase"/>
    <property type="match status" value="1"/>
</dbReference>